<organism evidence="1 2">
    <name type="scientific">Magallana gigas</name>
    <name type="common">Pacific oyster</name>
    <name type="synonym">Crassostrea gigas</name>
    <dbReference type="NCBI Taxonomy" id="29159"/>
    <lineage>
        <taxon>Eukaryota</taxon>
        <taxon>Metazoa</taxon>
        <taxon>Spiralia</taxon>
        <taxon>Lophotrochozoa</taxon>
        <taxon>Mollusca</taxon>
        <taxon>Bivalvia</taxon>
        <taxon>Autobranchia</taxon>
        <taxon>Pteriomorphia</taxon>
        <taxon>Ostreida</taxon>
        <taxon>Ostreoidea</taxon>
        <taxon>Ostreidae</taxon>
        <taxon>Magallana</taxon>
    </lineage>
</organism>
<reference evidence="1" key="1">
    <citation type="submission" date="2022-08" db="UniProtKB">
        <authorList>
            <consortium name="EnsemblMetazoa"/>
        </authorList>
    </citation>
    <scope>IDENTIFICATION</scope>
    <source>
        <strain evidence="1">05x7-T-G4-1.051#20</strain>
    </source>
</reference>
<name>A0A8W8JQ71_MAGGI</name>
<protein>
    <submittedName>
        <fullName evidence="1">Uncharacterized protein</fullName>
    </submittedName>
</protein>
<keyword evidence="2" id="KW-1185">Reference proteome</keyword>
<evidence type="ECO:0000313" key="2">
    <source>
        <dbReference type="Proteomes" id="UP000005408"/>
    </source>
</evidence>
<dbReference type="AlphaFoldDB" id="A0A8W8JQ71"/>
<sequence>VVCIPTPEFNIVSFNSTLGCLRKPLSEIYGVSVRLNETRVQYCLDPYNFREIFLPLIHSLIELILSLNII</sequence>
<dbReference type="Proteomes" id="UP000005408">
    <property type="component" value="Unassembled WGS sequence"/>
</dbReference>
<proteinExistence type="predicted"/>
<accession>A0A8W8JQ71</accession>
<dbReference type="EnsemblMetazoa" id="G20561.1">
    <property type="protein sequence ID" value="G20561.1:cds"/>
    <property type="gene ID" value="G20561"/>
</dbReference>
<evidence type="ECO:0000313" key="1">
    <source>
        <dbReference type="EnsemblMetazoa" id="G20561.1:cds"/>
    </source>
</evidence>